<comment type="caution">
    <text evidence="2">The sequence shown here is derived from an EMBL/GenBank/DDBJ whole genome shotgun (WGS) entry which is preliminary data.</text>
</comment>
<keyword evidence="3" id="KW-1185">Reference proteome</keyword>
<protein>
    <submittedName>
        <fullName evidence="2">Uncharacterized protein</fullName>
    </submittedName>
</protein>
<evidence type="ECO:0000313" key="2">
    <source>
        <dbReference type="EMBL" id="GJT06210.1"/>
    </source>
</evidence>
<gene>
    <name evidence="2" type="ORF">Tco_0840672</name>
</gene>
<feature type="transmembrane region" description="Helical" evidence="1">
    <location>
        <begin position="6"/>
        <end position="28"/>
    </location>
</feature>
<keyword evidence="1" id="KW-1133">Transmembrane helix</keyword>
<proteinExistence type="predicted"/>
<sequence length="89" mass="9393">MGAEATVGLIEAGILVTVVIVGVICHCMSKKPNRSRAIQDIETRRTSQTKAPATTRVINNAVTEARHVKPDAAEGVLTNGDLTKAEVVV</sequence>
<dbReference type="Proteomes" id="UP001151760">
    <property type="component" value="Unassembled WGS sequence"/>
</dbReference>
<evidence type="ECO:0000256" key="1">
    <source>
        <dbReference type="SAM" id="Phobius"/>
    </source>
</evidence>
<keyword evidence="1" id="KW-0472">Membrane</keyword>
<keyword evidence="1" id="KW-0812">Transmembrane</keyword>
<organism evidence="2 3">
    <name type="scientific">Tanacetum coccineum</name>
    <dbReference type="NCBI Taxonomy" id="301880"/>
    <lineage>
        <taxon>Eukaryota</taxon>
        <taxon>Viridiplantae</taxon>
        <taxon>Streptophyta</taxon>
        <taxon>Embryophyta</taxon>
        <taxon>Tracheophyta</taxon>
        <taxon>Spermatophyta</taxon>
        <taxon>Magnoliopsida</taxon>
        <taxon>eudicotyledons</taxon>
        <taxon>Gunneridae</taxon>
        <taxon>Pentapetalae</taxon>
        <taxon>asterids</taxon>
        <taxon>campanulids</taxon>
        <taxon>Asterales</taxon>
        <taxon>Asteraceae</taxon>
        <taxon>Asteroideae</taxon>
        <taxon>Anthemideae</taxon>
        <taxon>Anthemidinae</taxon>
        <taxon>Tanacetum</taxon>
    </lineage>
</organism>
<reference evidence="2" key="1">
    <citation type="journal article" date="2022" name="Int. J. Mol. Sci.">
        <title>Draft Genome of Tanacetum Coccineum: Genomic Comparison of Closely Related Tanacetum-Family Plants.</title>
        <authorList>
            <person name="Yamashiro T."/>
            <person name="Shiraishi A."/>
            <person name="Nakayama K."/>
            <person name="Satake H."/>
        </authorList>
    </citation>
    <scope>NUCLEOTIDE SEQUENCE</scope>
</reference>
<evidence type="ECO:0000313" key="3">
    <source>
        <dbReference type="Proteomes" id="UP001151760"/>
    </source>
</evidence>
<accession>A0ABQ5AUN8</accession>
<reference evidence="2" key="2">
    <citation type="submission" date="2022-01" db="EMBL/GenBank/DDBJ databases">
        <authorList>
            <person name="Yamashiro T."/>
            <person name="Shiraishi A."/>
            <person name="Satake H."/>
            <person name="Nakayama K."/>
        </authorList>
    </citation>
    <scope>NUCLEOTIDE SEQUENCE</scope>
</reference>
<name>A0ABQ5AUN8_9ASTR</name>
<dbReference type="EMBL" id="BQNB010012649">
    <property type="protein sequence ID" value="GJT06210.1"/>
    <property type="molecule type" value="Genomic_DNA"/>
</dbReference>